<evidence type="ECO:0000313" key="2">
    <source>
        <dbReference type="Proteomes" id="UP000326801"/>
    </source>
</evidence>
<reference evidence="1 2" key="1">
    <citation type="submission" date="2019-07" db="EMBL/GenBank/DDBJ databases">
        <authorList>
            <person name="Divens A.M."/>
            <person name="Garlena R.A."/>
            <person name="Russell D.A."/>
            <person name="Pope W.H."/>
            <person name="Jacobs-Sera D."/>
            <person name="Hatfull G.F."/>
        </authorList>
    </citation>
    <scope>NUCLEOTIDE SEQUENCE [LARGE SCALE GENOMIC DNA]</scope>
</reference>
<name>A0A5J6U0W6_9CAUD</name>
<keyword evidence="2" id="KW-1185">Reference proteome</keyword>
<dbReference type="GeneID" id="63209774"/>
<accession>A0A5J6U0W6</accession>
<protein>
    <submittedName>
        <fullName evidence="1">Uncharacterized protein</fullName>
    </submittedName>
</protein>
<gene>
    <name evidence="1" type="primary">108</name>
    <name evidence="1" type="ORF">PBI_TOURACH_108</name>
</gene>
<organism evidence="1 2">
    <name type="scientific">Mycobacterium phage Tourach</name>
    <dbReference type="NCBI Taxonomy" id="2599882"/>
    <lineage>
        <taxon>Viruses</taxon>
        <taxon>Duplodnaviria</taxon>
        <taxon>Heunggongvirae</taxon>
        <taxon>Uroviricota</taxon>
        <taxon>Caudoviricetes</taxon>
        <taxon>Vilmaviridae</taxon>
        <taxon>Lclasvirinae</taxon>
        <taxon>Faithunavirus</taxon>
        <taxon>Faithunavirus tourach</taxon>
    </lineage>
</organism>
<sequence>MALISDPVEVDPIQVGRDALGWVQELRDRKAWPKAEIPEQAKKPAKVGNS</sequence>
<dbReference type="KEGG" id="vg:63209774"/>
<proteinExistence type="predicted"/>
<dbReference type="RefSeq" id="YP_010013205.1">
    <property type="nucleotide sequence ID" value="NC_053509.1"/>
</dbReference>
<dbReference type="EMBL" id="MN234228">
    <property type="protein sequence ID" value="QFG14342.1"/>
    <property type="molecule type" value="Genomic_DNA"/>
</dbReference>
<dbReference type="Proteomes" id="UP000326801">
    <property type="component" value="Segment"/>
</dbReference>
<evidence type="ECO:0000313" key="1">
    <source>
        <dbReference type="EMBL" id="QFG14342.1"/>
    </source>
</evidence>